<evidence type="ECO:0000256" key="1">
    <source>
        <dbReference type="ARBA" id="ARBA00022741"/>
    </source>
</evidence>
<proteinExistence type="predicted"/>
<name>A0A6L8V2I6_9BACL</name>
<dbReference type="SUPFAM" id="SSF160467">
    <property type="entry name" value="PH0987 N-terminal domain-like"/>
    <property type="match status" value="1"/>
</dbReference>
<keyword evidence="2 5" id="KW-0378">Hydrolase</keyword>
<dbReference type="Gene3D" id="3.30.1360.40">
    <property type="match status" value="1"/>
</dbReference>
<dbReference type="GO" id="GO:0017168">
    <property type="term" value="F:5-oxoprolinase (ATP-hydrolyzing) activity"/>
    <property type="evidence" value="ECO:0007669"/>
    <property type="project" value="UniProtKB-EC"/>
</dbReference>
<keyword evidence="6" id="KW-1185">Reference proteome</keyword>
<evidence type="ECO:0000313" key="5">
    <source>
        <dbReference type="EMBL" id="MZQ84668.1"/>
    </source>
</evidence>
<gene>
    <name evidence="5" type="primary">pxpB</name>
    <name evidence="5" type="ORF">GQF01_21405</name>
</gene>
<dbReference type="Gene3D" id="2.40.100.10">
    <property type="entry name" value="Cyclophilin-like"/>
    <property type="match status" value="1"/>
</dbReference>
<protein>
    <submittedName>
        <fullName evidence="5">5-oxoprolinase subunit PxpB</fullName>
        <ecNumber evidence="5">3.5.2.9</ecNumber>
    </submittedName>
</protein>
<dbReference type="EC" id="3.5.2.9" evidence="5"/>
<accession>A0A6L8V2I6</accession>
<dbReference type="InterPro" id="IPR029000">
    <property type="entry name" value="Cyclophilin-like_dom_sf"/>
</dbReference>
<dbReference type="NCBIfam" id="TIGR00370">
    <property type="entry name" value="5-oxoprolinase subunit PxpB"/>
    <property type="match status" value="1"/>
</dbReference>
<dbReference type="SMART" id="SM00796">
    <property type="entry name" value="AHS1"/>
    <property type="match status" value="1"/>
</dbReference>
<dbReference type="GO" id="GO:0005524">
    <property type="term" value="F:ATP binding"/>
    <property type="evidence" value="ECO:0007669"/>
    <property type="project" value="UniProtKB-KW"/>
</dbReference>
<evidence type="ECO:0000256" key="3">
    <source>
        <dbReference type="ARBA" id="ARBA00022840"/>
    </source>
</evidence>
<dbReference type="RefSeq" id="WP_161409881.1">
    <property type="nucleotide sequence ID" value="NZ_WTUZ01000022.1"/>
</dbReference>
<dbReference type="InterPro" id="IPR010016">
    <property type="entry name" value="PxpB"/>
</dbReference>
<reference evidence="5 6" key="1">
    <citation type="submission" date="2019-12" db="EMBL/GenBank/DDBJ databases">
        <title>Paenibacillus sp. nov. sp. isolated from soil.</title>
        <authorList>
            <person name="Kim J."/>
            <person name="Jeong S.E."/>
            <person name="Jung H.S."/>
            <person name="Jeon C.O."/>
        </authorList>
    </citation>
    <scope>NUCLEOTIDE SEQUENCE [LARGE SCALE GENOMIC DNA]</scope>
    <source>
        <strain evidence="5 6">5J-6</strain>
    </source>
</reference>
<dbReference type="PANTHER" id="PTHR34698:SF2">
    <property type="entry name" value="5-OXOPROLINASE SUBUNIT B"/>
    <property type="match status" value="1"/>
</dbReference>
<evidence type="ECO:0000313" key="6">
    <source>
        <dbReference type="Proteomes" id="UP000481087"/>
    </source>
</evidence>
<keyword evidence="3" id="KW-0067">ATP-binding</keyword>
<dbReference type="PANTHER" id="PTHR34698">
    <property type="entry name" value="5-OXOPROLINASE SUBUNIT B"/>
    <property type="match status" value="1"/>
</dbReference>
<evidence type="ECO:0000256" key="2">
    <source>
        <dbReference type="ARBA" id="ARBA00022801"/>
    </source>
</evidence>
<dbReference type="AlphaFoldDB" id="A0A6L8V2I6"/>
<evidence type="ECO:0000259" key="4">
    <source>
        <dbReference type="SMART" id="SM00796"/>
    </source>
</evidence>
<sequence>MTKLHYEWHHLGDSAIVLTLGTSIDLSTLDLVRQVTAYLEKYPFAGFIELVSAYTTITIYYDPVAVYEHFSDAEVHRKHEHPAGENYLLPCDKVLQHIQRCLDGFEMGNEKQSSQNEECIEIPVCYGGEFGPDLAAVAAYHSVTEEEIIARHTALVYPVYMIGFAPGFPYLGGMDKQLNTPRKAVPRPRIPAGSVGIGGAQTGIYPFETPGGWNLIGRTPLALFQPESAPPSLLRVGDRVKFIAITPEQFHFSAERNQGYGL</sequence>
<dbReference type="SUPFAM" id="SSF50891">
    <property type="entry name" value="Cyclophilin-like"/>
    <property type="match status" value="1"/>
</dbReference>
<feature type="domain" description="Carboxyltransferase" evidence="4">
    <location>
        <begin position="6"/>
        <end position="234"/>
    </location>
</feature>
<dbReference type="EMBL" id="WTUZ01000022">
    <property type="protein sequence ID" value="MZQ84668.1"/>
    <property type="molecule type" value="Genomic_DNA"/>
</dbReference>
<organism evidence="5 6">
    <name type="scientific">Paenibacillus silvestris</name>
    <dbReference type="NCBI Taxonomy" id="2606219"/>
    <lineage>
        <taxon>Bacteria</taxon>
        <taxon>Bacillati</taxon>
        <taxon>Bacillota</taxon>
        <taxon>Bacilli</taxon>
        <taxon>Bacillales</taxon>
        <taxon>Paenibacillaceae</taxon>
        <taxon>Paenibacillus</taxon>
    </lineage>
</organism>
<keyword evidence="1" id="KW-0547">Nucleotide-binding</keyword>
<dbReference type="Proteomes" id="UP000481087">
    <property type="component" value="Unassembled WGS sequence"/>
</dbReference>
<comment type="caution">
    <text evidence="5">The sequence shown here is derived from an EMBL/GenBank/DDBJ whole genome shotgun (WGS) entry which is preliminary data.</text>
</comment>
<dbReference type="Pfam" id="PF02682">
    <property type="entry name" value="CT_C_D"/>
    <property type="match status" value="1"/>
</dbReference>
<dbReference type="InterPro" id="IPR003833">
    <property type="entry name" value="CT_C_D"/>
</dbReference>